<gene>
    <name evidence="2" type="ORF">EVAR_67938_1</name>
</gene>
<accession>A0A4C2A756</accession>
<proteinExistence type="predicted"/>
<name>A0A4C2A756_EUMVA</name>
<feature type="compositionally biased region" description="Basic and acidic residues" evidence="1">
    <location>
        <begin position="29"/>
        <end position="48"/>
    </location>
</feature>
<evidence type="ECO:0000313" key="3">
    <source>
        <dbReference type="Proteomes" id="UP000299102"/>
    </source>
</evidence>
<dbReference type="Proteomes" id="UP000299102">
    <property type="component" value="Unassembled WGS sequence"/>
</dbReference>
<sequence>MERDRSALARVRKRPPAEVGPGCATAAAARDRRRELSERARRQAEMHNKQFNASSYKCTRSKPMRRLGNEAVRAQAGRARNV</sequence>
<evidence type="ECO:0000313" key="2">
    <source>
        <dbReference type="EMBL" id="GBP94805.1"/>
    </source>
</evidence>
<dbReference type="EMBL" id="BGZK01002548">
    <property type="protein sequence ID" value="GBP94805.1"/>
    <property type="molecule type" value="Genomic_DNA"/>
</dbReference>
<feature type="compositionally biased region" description="Polar residues" evidence="1">
    <location>
        <begin position="49"/>
        <end position="58"/>
    </location>
</feature>
<reference evidence="2 3" key="1">
    <citation type="journal article" date="2019" name="Commun. Biol.">
        <title>The bagworm genome reveals a unique fibroin gene that provides high tensile strength.</title>
        <authorList>
            <person name="Kono N."/>
            <person name="Nakamura H."/>
            <person name="Ohtoshi R."/>
            <person name="Tomita M."/>
            <person name="Numata K."/>
            <person name="Arakawa K."/>
        </authorList>
    </citation>
    <scope>NUCLEOTIDE SEQUENCE [LARGE SCALE GENOMIC DNA]</scope>
</reference>
<organism evidence="2 3">
    <name type="scientific">Eumeta variegata</name>
    <name type="common">Bagworm moth</name>
    <name type="synonym">Eumeta japonica</name>
    <dbReference type="NCBI Taxonomy" id="151549"/>
    <lineage>
        <taxon>Eukaryota</taxon>
        <taxon>Metazoa</taxon>
        <taxon>Ecdysozoa</taxon>
        <taxon>Arthropoda</taxon>
        <taxon>Hexapoda</taxon>
        <taxon>Insecta</taxon>
        <taxon>Pterygota</taxon>
        <taxon>Neoptera</taxon>
        <taxon>Endopterygota</taxon>
        <taxon>Lepidoptera</taxon>
        <taxon>Glossata</taxon>
        <taxon>Ditrysia</taxon>
        <taxon>Tineoidea</taxon>
        <taxon>Psychidae</taxon>
        <taxon>Oiketicinae</taxon>
        <taxon>Eumeta</taxon>
    </lineage>
</organism>
<feature type="region of interest" description="Disordered" evidence="1">
    <location>
        <begin position="1"/>
        <end position="82"/>
    </location>
</feature>
<protein>
    <submittedName>
        <fullName evidence="2">Uncharacterized protein</fullName>
    </submittedName>
</protein>
<keyword evidence="3" id="KW-1185">Reference proteome</keyword>
<comment type="caution">
    <text evidence="2">The sequence shown here is derived from an EMBL/GenBank/DDBJ whole genome shotgun (WGS) entry which is preliminary data.</text>
</comment>
<evidence type="ECO:0000256" key="1">
    <source>
        <dbReference type="SAM" id="MobiDB-lite"/>
    </source>
</evidence>
<dbReference type="AlphaFoldDB" id="A0A4C2A756"/>